<accession>A0ABT7E0K3</accession>
<dbReference type="InterPro" id="IPR036135">
    <property type="entry name" value="MoeA_linker/N_sf"/>
</dbReference>
<comment type="pathway">
    <text evidence="2 6">Cofactor biosynthesis; molybdopterin biosynthesis.</text>
</comment>
<comment type="caution">
    <text evidence="8">The sequence shown here is derived from an EMBL/GenBank/DDBJ whole genome shotgun (WGS) entry which is preliminary data.</text>
</comment>
<dbReference type="InterPro" id="IPR005110">
    <property type="entry name" value="MoeA_linker/N"/>
</dbReference>
<dbReference type="SMART" id="SM00852">
    <property type="entry name" value="MoCF_biosynth"/>
    <property type="match status" value="1"/>
</dbReference>
<organism evidence="8 9">
    <name type="scientific">Parachitinimonas caeni</name>
    <dbReference type="NCBI Taxonomy" id="3031301"/>
    <lineage>
        <taxon>Bacteria</taxon>
        <taxon>Pseudomonadati</taxon>
        <taxon>Pseudomonadota</taxon>
        <taxon>Betaproteobacteria</taxon>
        <taxon>Neisseriales</taxon>
        <taxon>Chitinibacteraceae</taxon>
        <taxon>Parachitinimonas</taxon>
    </lineage>
</organism>
<keyword evidence="6" id="KW-0479">Metal-binding</keyword>
<dbReference type="Gene3D" id="2.40.340.10">
    <property type="entry name" value="MoeA, C-terminal, domain IV"/>
    <property type="match status" value="1"/>
</dbReference>
<dbReference type="InterPro" id="IPR001453">
    <property type="entry name" value="MoaB/Mog_dom"/>
</dbReference>
<dbReference type="Gene3D" id="3.40.980.10">
    <property type="entry name" value="MoaB/Mog-like domain"/>
    <property type="match status" value="1"/>
</dbReference>
<dbReference type="SUPFAM" id="SSF53218">
    <property type="entry name" value="Molybdenum cofactor biosynthesis proteins"/>
    <property type="match status" value="1"/>
</dbReference>
<comment type="similarity">
    <text evidence="3 6">Belongs to the MoeA family.</text>
</comment>
<keyword evidence="9" id="KW-1185">Reference proteome</keyword>
<evidence type="ECO:0000256" key="3">
    <source>
        <dbReference type="ARBA" id="ARBA00010763"/>
    </source>
</evidence>
<dbReference type="SUPFAM" id="SSF63867">
    <property type="entry name" value="MoeA C-terminal domain-like"/>
    <property type="match status" value="1"/>
</dbReference>
<comment type="cofactor">
    <cofactor evidence="6">
        <name>Mg(2+)</name>
        <dbReference type="ChEBI" id="CHEBI:18420"/>
    </cofactor>
</comment>
<dbReference type="InterPro" id="IPR036425">
    <property type="entry name" value="MoaB/Mog-like_dom_sf"/>
</dbReference>
<name>A0ABT7E0K3_9NEIS</name>
<dbReference type="PANTHER" id="PTHR10192">
    <property type="entry name" value="MOLYBDOPTERIN BIOSYNTHESIS PROTEIN"/>
    <property type="match status" value="1"/>
</dbReference>
<keyword evidence="6" id="KW-0500">Molybdenum</keyword>
<dbReference type="Pfam" id="PF00994">
    <property type="entry name" value="MoCF_biosynth"/>
    <property type="match status" value="1"/>
</dbReference>
<keyword evidence="6" id="KW-0460">Magnesium</keyword>
<dbReference type="Pfam" id="PF03454">
    <property type="entry name" value="MoeA_C"/>
    <property type="match status" value="1"/>
</dbReference>
<dbReference type="Gene3D" id="3.90.105.10">
    <property type="entry name" value="Molybdopterin biosynthesis moea protein, domain 2"/>
    <property type="match status" value="1"/>
</dbReference>
<dbReference type="PROSITE" id="PS01079">
    <property type="entry name" value="MOCF_BIOSYNTHESIS_2"/>
    <property type="match status" value="1"/>
</dbReference>
<keyword evidence="4 6" id="KW-0501">Molybdenum cofactor biosynthesis</keyword>
<dbReference type="Gene3D" id="2.170.190.11">
    <property type="entry name" value="Molybdopterin biosynthesis moea protein, domain 3"/>
    <property type="match status" value="1"/>
</dbReference>
<reference evidence="8" key="1">
    <citation type="submission" date="2023-03" db="EMBL/GenBank/DDBJ databases">
        <title>Chitinimonas shenzhenensis gen. nov., sp. nov., a novel member of family Burkholderiaceae isolated from activated sludge collected in Shen Zhen, China.</title>
        <authorList>
            <person name="Wang X."/>
        </authorList>
    </citation>
    <scope>NUCLEOTIDE SEQUENCE</scope>
    <source>
        <strain evidence="8">DQS-5</strain>
    </source>
</reference>
<evidence type="ECO:0000256" key="4">
    <source>
        <dbReference type="ARBA" id="ARBA00023150"/>
    </source>
</evidence>
<evidence type="ECO:0000256" key="1">
    <source>
        <dbReference type="ARBA" id="ARBA00002901"/>
    </source>
</evidence>
<dbReference type="NCBIfam" id="TIGR00177">
    <property type="entry name" value="molyb_syn"/>
    <property type="match status" value="1"/>
</dbReference>
<feature type="domain" description="MoaB/Mog" evidence="7">
    <location>
        <begin position="179"/>
        <end position="316"/>
    </location>
</feature>
<evidence type="ECO:0000259" key="7">
    <source>
        <dbReference type="SMART" id="SM00852"/>
    </source>
</evidence>
<protein>
    <recommendedName>
        <fullName evidence="6">Molybdopterin molybdenumtransferase</fullName>
        <ecNumber evidence="6">2.10.1.1</ecNumber>
    </recommendedName>
</protein>
<evidence type="ECO:0000313" key="9">
    <source>
        <dbReference type="Proteomes" id="UP001172778"/>
    </source>
</evidence>
<comment type="function">
    <text evidence="1 6">Catalyzes the insertion of molybdate into adenylated molybdopterin with the concomitant release of AMP.</text>
</comment>
<dbReference type="Pfam" id="PF03453">
    <property type="entry name" value="MoeA_N"/>
    <property type="match status" value="1"/>
</dbReference>
<dbReference type="NCBIfam" id="NF045515">
    <property type="entry name" value="Glp_gephyrin"/>
    <property type="match status" value="1"/>
</dbReference>
<evidence type="ECO:0000256" key="5">
    <source>
        <dbReference type="ARBA" id="ARBA00047317"/>
    </source>
</evidence>
<dbReference type="InterPro" id="IPR038987">
    <property type="entry name" value="MoeA-like"/>
</dbReference>
<dbReference type="InterPro" id="IPR008284">
    <property type="entry name" value="MoCF_biosynth_CS"/>
</dbReference>
<gene>
    <name evidence="8" type="ORF">PZA18_10275</name>
</gene>
<dbReference type="InterPro" id="IPR036688">
    <property type="entry name" value="MoeA_C_domain_IV_sf"/>
</dbReference>
<dbReference type="CDD" id="cd00887">
    <property type="entry name" value="MoeA"/>
    <property type="match status" value="1"/>
</dbReference>
<keyword evidence="6" id="KW-0808">Transferase</keyword>
<dbReference type="EC" id="2.10.1.1" evidence="6"/>
<evidence type="ECO:0000256" key="2">
    <source>
        <dbReference type="ARBA" id="ARBA00005046"/>
    </source>
</evidence>
<dbReference type="EMBL" id="JARRAF010000010">
    <property type="protein sequence ID" value="MDK2124437.1"/>
    <property type="molecule type" value="Genomic_DNA"/>
</dbReference>
<dbReference type="Proteomes" id="UP001172778">
    <property type="component" value="Unassembled WGS sequence"/>
</dbReference>
<comment type="catalytic activity">
    <reaction evidence="5">
        <text>adenylyl-molybdopterin + molybdate = Mo-molybdopterin + AMP + H(+)</text>
        <dbReference type="Rhea" id="RHEA:35047"/>
        <dbReference type="ChEBI" id="CHEBI:15378"/>
        <dbReference type="ChEBI" id="CHEBI:36264"/>
        <dbReference type="ChEBI" id="CHEBI:62727"/>
        <dbReference type="ChEBI" id="CHEBI:71302"/>
        <dbReference type="ChEBI" id="CHEBI:456215"/>
        <dbReference type="EC" id="2.10.1.1"/>
    </reaction>
</comment>
<evidence type="ECO:0000256" key="6">
    <source>
        <dbReference type="RuleBase" id="RU365090"/>
    </source>
</evidence>
<evidence type="ECO:0000313" key="8">
    <source>
        <dbReference type="EMBL" id="MDK2124437.1"/>
    </source>
</evidence>
<sequence length="405" mass="42417">MNAPLQSFDDALAALLVNAKAIEATKTLPSLDVAGRILARPLVSTIDVPAFDNSAMDGYALAIADFGAMPARFPVMQRIAAGAVGQPLAAGEAARIFTGAPIPAGCNAVVMQEDCEEIDGQLTVKGAVSPGQHIRRRGEDITAGTQVLPAGQRLQPQDIALAASVGVAELQVNARLKVGLLFTGDELTMPGEPLPPGGIYNSNRYALSALLGRLGCVVNDYGNVPDTAKATRDALAEAAAENDVVISCGGVSVGEEDHVKAAVGSLGALQLWRIAMKPGKPLAFGRVADAAFIGLPGNPVSSFITFVLLARPYLLKRMGATDYLPQRIPVKAGFDWPKPDKRREFLRVKLEFDAQGEAIARLYPNQGSGVMTSLVWGDGLIDLPAGQSVKAGDRVSYIALSQLIG</sequence>
<dbReference type="PANTHER" id="PTHR10192:SF5">
    <property type="entry name" value="GEPHYRIN"/>
    <property type="match status" value="1"/>
</dbReference>
<dbReference type="InterPro" id="IPR005111">
    <property type="entry name" value="MoeA_C_domain_IV"/>
</dbReference>
<dbReference type="RefSeq" id="WP_284100750.1">
    <property type="nucleotide sequence ID" value="NZ_JARRAF010000010.1"/>
</dbReference>
<proteinExistence type="inferred from homology"/>
<dbReference type="SUPFAM" id="SSF63882">
    <property type="entry name" value="MoeA N-terminal region -like"/>
    <property type="match status" value="1"/>
</dbReference>